<evidence type="ECO:0000313" key="1">
    <source>
        <dbReference type="EMBL" id="GFD39998.1"/>
    </source>
</evidence>
<dbReference type="AlphaFoldDB" id="A0A699W2L8"/>
<reference evidence="1" key="1">
    <citation type="journal article" date="2019" name="Sci. Rep.">
        <title>Draft genome of Tanacetum cinerariifolium, the natural source of mosquito coil.</title>
        <authorList>
            <person name="Yamashiro T."/>
            <person name="Shiraishi A."/>
            <person name="Satake H."/>
            <person name="Nakayama K."/>
        </authorList>
    </citation>
    <scope>NUCLEOTIDE SEQUENCE</scope>
</reference>
<accession>A0A699W2L8</accession>
<protein>
    <submittedName>
        <fullName evidence="1">Uncharacterized protein</fullName>
    </submittedName>
</protein>
<comment type="caution">
    <text evidence="1">The sequence shown here is derived from an EMBL/GenBank/DDBJ whole genome shotgun (WGS) entry which is preliminary data.</text>
</comment>
<organism evidence="1">
    <name type="scientific">Tanacetum cinerariifolium</name>
    <name type="common">Dalmatian daisy</name>
    <name type="synonym">Chrysanthemum cinerariifolium</name>
    <dbReference type="NCBI Taxonomy" id="118510"/>
    <lineage>
        <taxon>Eukaryota</taxon>
        <taxon>Viridiplantae</taxon>
        <taxon>Streptophyta</taxon>
        <taxon>Embryophyta</taxon>
        <taxon>Tracheophyta</taxon>
        <taxon>Spermatophyta</taxon>
        <taxon>Magnoliopsida</taxon>
        <taxon>eudicotyledons</taxon>
        <taxon>Gunneridae</taxon>
        <taxon>Pentapetalae</taxon>
        <taxon>asterids</taxon>
        <taxon>campanulids</taxon>
        <taxon>Asterales</taxon>
        <taxon>Asteraceae</taxon>
        <taxon>Asteroideae</taxon>
        <taxon>Anthemideae</taxon>
        <taxon>Anthemidinae</taxon>
        <taxon>Tanacetum</taxon>
    </lineage>
</organism>
<name>A0A699W2L8_TANCI</name>
<gene>
    <name evidence="1" type="ORF">Tci_911967</name>
</gene>
<proteinExistence type="predicted"/>
<sequence>MEWPFVNLPQLSLKNSLLLKRRIPVTEEASTRPSVQPEDDTSANIVCDTPFPTNVEIDAETNKTNSEGDAEILNIGKEQGEDVANK</sequence>
<feature type="non-terminal residue" evidence="1">
    <location>
        <position position="86"/>
    </location>
</feature>
<dbReference type="EMBL" id="BKCJ011525979">
    <property type="protein sequence ID" value="GFD39998.1"/>
    <property type="molecule type" value="Genomic_DNA"/>
</dbReference>